<dbReference type="NCBIfam" id="TIGR00556">
    <property type="entry name" value="pantethn_trn"/>
    <property type="match status" value="1"/>
</dbReference>
<evidence type="ECO:0000256" key="6">
    <source>
        <dbReference type="ARBA" id="ARBA00023098"/>
    </source>
</evidence>
<keyword evidence="1 8" id="KW-0444">Lipid biosynthesis</keyword>
<keyword evidence="5 8" id="KW-0460">Magnesium</keyword>
<proteinExistence type="inferred from homology"/>
<feature type="domain" description="4'-phosphopantetheinyl transferase" evidence="9">
    <location>
        <begin position="9"/>
        <end position="118"/>
    </location>
</feature>
<feature type="binding site" evidence="8">
    <location>
        <position position="57"/>
    </location>
    <ligand>
        <name>Mg(2+)</name>
        <dbReference type="ChEBI" id="CHEBI:18420"/>
    </ligand>
</feature>
<keyword evidence="3 8" id="KW-0479">Metal-binding</keyword>
<dbReference type="InterPro" id="IPR004568">
    <property type="entry name" value="Ppantetheine-prot_Trfase_dom"/>
</dbReference>
<evidence type="ECO:0000256" key="1">
    <source>
        <dbReference type="ARBA" id="ARBA00022516"/>
    </source>
</evidence>
<dbReference type="HAMAP" id="MF_00101">
    <property type="entry name" value="AcpS"/>
    <property type="match status" value="1"/>
</dbReference>
<evidence type="ECO:0000259" key="9">
    <source>
        <dbReference type="Pfam" id="PF01648"/>
    </source>
</evidence>
<dbReference type="InterPro" id="IPR002582">
    <property type="entry name" value="ACPS"/>
</dbReference>
<feature type="binding site" evidence="8">
    <location>
        <position position="11"/>
    </location>
    <ligand>
        <name>Mg(2+)</name>
        <dbReference type="ChEBI" id="CHEBI:18420"/>
    </ligand>
</feature>
<organism evidence="10 11">
    <name type="scientific">Streptomyces coerulescens</name>
    <dbReference type="NCBI Taxonomy" id="29304"/>
    <lineage>
        <taxon>Bacteria</taxon>
        <taxon>Bacillati</taxon>
        <taxon>Actinomycetota</taxon>
        <taxon>Actinomycetes</taxon>
        <taxon>Kitasatosporales</taxon>
        <taxon>Streptomycetaceae</taxon>
        <taxon>Streptomyces</taxon>
    </lineage>
</organism>
<dbReference type="GO" id="GO:0008897">
    <property type="term" value="F:holo-[acyl-carrier-protein] synthase activity"/>
    <property type="evidence" value="ECO:0007669"/>
    <property type="project" value="UniProtKB-EC"/>
</dbReference>
<dbReference type="InterPro" id="IPR008278">
    <property type="entry name" value="4-PPantetheinyl_Trfase_dom"/>
</dbReference>
<dbReference type="InterPro" id="IPR037143">
    <property type="entry name" value="4-PPantetheinyl_Trfase_dom_sf"/>
</dbReference>
<gene>
    <name evidence="8" type="primary">acpS</name>
    <name evidence="10" type="ORF">ACFPQ9_10115</name>
</gene>
<dbReference type="Proteomes" id="UP001596263">
    <property type="component" value="Unassembled WGS sequence"/>
</dbReference>
<name>A0ABW0CG92_STRCD</name>
<evidence type="ECO:0000313" key="11">
    <source>
        <dbReference type="Proteomes" id="UP001596263"/>
    </source>
</evidence>
<evidence type="ECO:0000313" key="10">
    <source>
        <dbReference type="EMBL" id="MFC5214178.1"/>
    </source>
</evidence>
<evidence type="ECO:0000256" key="5">
    <source>
        <dbReference type="ARBA" id="ARBA00022842"/>
    </source>
</evidence>
<dbReference type="RefSeq" id="WP_280855223.1">
    <property type="nucleotide sequence ID" value="NZ_JBHSKM010000004.1"/>
</dbReference>
<keyword evidence="4 8" id="KW-0276">Fatty acid metabolism</keyword>
<comment type="catalytic activity">
    <reaction evidence="8">
        <text>apo-[ACP] + CoA = holo-[ACP] + adenosine 3',5'-bisphosphate + H(+)</text>
        <dbReference type="Rhea" id="RHEA:12068"/>
        <dbReference type="Rhea" id="RHEA-COMP:9685"/>
        <dbReference type="Rhea" id="RHEA-COMP:9690"/>
        <dbReference type="ChEBI" id="CHEBI:15378"/>
        <dbReference type="ChEBI" id="CHEBI:29999"/>
        <dbReference type="ChEBI" id="CHEBI:57287"/>
        <dbReference type="ChEBI" id="CHEBI:58343"/>
        <dbReference type="ChEBI" id="CHEBI:64479"/>
        <dbReference type="EC" id="2.7.8.7"/>
    </reaction>
</comment>
<keyword evidence="6 8" id="KW-0443">Lipid metabolism</keyword>
<keyword evidence="11" id="KW-1185">Reference proteome</keyword>
<reference evidence="11" key="1">
    <citation type="journal article" date="2019" name="Int. J. Syst. Evol. Microbiol.">
        <title>The Global Catalogue of Microorganisms (GCM) 10K type strain sequencing project: providing services to taxonomists for standard genome sequencing and annotation.</title>
        <authorList>
            <consortium name="The Broad Institute Genomics Platform"/>
            <consortium name="The Broad Institute Genome Sequencing Center for Infectious Disease"/>
            <person name="Wu L."/>
            <person name="Ma J."/>
        </authorList>
    </citation>
    <scope>NUCLEOTIDE SEQUENCE [LARGE SCALE GENOMIC DNA]</scope>
    <source>
        <strain evidence="11">KCTC 42586</strain>
    </source>
</reference>
<keyword evidence="7 8" id="KW-0275">Fatty acid biosynthesis</keyword>
<evidence type="ECO:0000256" key="8">
    <source>
        <dbReference type="HAMAP-Rule" id="MF_00101"/>
    </source>
</evidence>
<dbReference type="Gene3D" id="3.90.470.20">
    <property type="entry name" value="4'-phosphopantetheinyl transferase domain"/>
    <property type="match status" value="1"/>
</dbReference>
<keyword evidence="2 8" id="KW-0808">Transferase</keyword>
<accession>A0ABW0CG92</accession>
<comment type="subcellular location">
    <subcellularLocation>
        <location evidence="8">Cytoplasm</location>
    </subcellularLocation>
</comment>
<evidence type="ECO:0000256" key="4">
    <source>
        <dbReference type="ARBA" id="ARBA00022832"/>
    </source>
</evidence>
<dbReference type="EC" id="2.7.8.7" evidence="8"/>
<evidence type="ECO:0000256" key="3">
    <source>
        <dbReference type="ARBA" id="ARBA00022723"/>
    </source>
</evidence>
<dbReference type="EMBL" id="JBHSKM010000004">
    <property type="protein sequence ID" value="MFC5214178.1"/>
    <property type="molecule type" value="Genomic_DNA"/>
</dbReference>
<dbReference type="Pfam" id="PF01648">
    <property type="entry name" value="ACPS"/>
    <property type="match status" value="1"/>
</dbReference>
<comment type="cofactor">
    <cofactor evidence="8">
        <name>Mg(2+)</name>
        <dbReference type="ChEBI" id="CHEBI:18420"/>
    </cofactor>
</comment>
<comment type="function">
    <text evidence="8">Transfers the 4'-phosphopantetheine moiety from coenzyme A to a Ser of acyl-carrier-protein.</text>
</comment>
<dbReference type="SUPFAM" id="SSF56214">
    <property type="entry name" value="4'-phosphopantetheinyl transferase"/>
    <property type="match status" value="1"/>
</dbReference>
<evidence type="ECO:0000256" key="2">
    <source>
        <dbReference type="ARBA" id="ARBA00022679"/>
    </source>
</evidence>
<comment type="similarity">
    <text evidence="8">Belongs to the P-Pant transferase superfamily. AcpS family.</text>
</comment>
<sequence length="129" mass="13929">MIGIVLQTGVDMVDVEKLARMVTLSGDAFLENSWTPAERLYCANRPERLASRWAAKEATMKALGQGVGQISPLEVEVEAAEGQMPTLLLSGNAAARARQLHLDTWSVSLTHEDRWALAFVVGLGNTGHG</sequence>
<protein>
    <recommendedName>
        <fullName evidence="8">Holo-[acyl-carrier-protein] synthase</fullName>
        <shortName evidence="8">Holo-ACP synthase</shortName>
        <ecNumber evidence="8">2.7.8.7</ecNumber>
    </recommendedName>
    <alternativeName>
        <fullName evidence="8">4'-phosphopantetheinyl transferase AcpS</fullName>
    </alternativeName>
</protein>
<keyword evidence="8" id="KW-0963">Cytoplasm</keyword>
<comment type="caution">
    <text evidence="10">The sequence shown here is derived from an EMBL/GenBank/DDBJ whole genome shotgun (WGS) entry which is preliminary data.</text>
</comment>
<evidence type="ECO:0000256" key="7">
    <source>
        <dbReference type="ARBA" id="ARBA00023160"/>
    </source>
</evidence>